<name>A0ABT9IV62_9BACL</name>
<comment type="caution">
    <text evidence="2">The sequence shown here is derived from an EMBL/GenBank/DDBJ whole genome shotgun (WGS) entry which is preliminary data.</text>
</comment>
<sequence length="68" mass="7774">MLNTAVTVDGSTAFIQILFFLLIILFIVSFVLFIRRLIVNSTANVIHNAQINKKLDRVIELLEKKDDN</sequence>
<proteinExistence type="predicted"/>
<dbReference type="Pfam" id="PF13314">
    <property type="entry name" value="DUF4083"/>
    <property type="match status" value="1"/>
</dbReference>
<dbReference type="InterPro" id="IPR025143">
    <property type="entry name" value="DUF4083"/>
</dbReference>
<evidence type="ECO:0000313" key="3">
    <source>
        <dbReference type="Proteomes" id="UP001231941"/>
    </source>
</evidence>
<dbReference type="RefSeq" id="WP_305990491.1">
    <property type="nucleotide sequence ID" value="NZ_JAVAMP010000001.1"/>
</dbReference>
<accession>A0ABT9IV62</accession>
<keyword evidence="1" id="KW-0812">Transmembrane</keyword>
<dbReference type="EMBL" id="JAVAMP010000001">
    <property type="protein sequence ID" value="MDP5273207.1"/>
    <property type="molecule type" value="Genomic_DNA"/>
</dbReference>
<organism evidence="2 3">
    <name type="scientific">Chengkuizengella axinellae</name>
    <dbReference type="NCBI Taxonomy" id="3064388"/>
    <lineage>
        <taxon>Bacteria</taxon>
        <taxon>Bacillati</taxon>
        <taxon>Bacillota</taxon>
        <taxon>Bacilli</taxon>
        <taxon>Bacillales</taxon>
        <taxon>Paenibacillaceae</taxon>
        <taxon>Chengkuizengella</taxon>
    </lineage>
</organism>
<keyword evidence="1" id="KW-1133">Transmembrane helix</keyword>
<gene>
    <name evidence="2" type="ORF">Q5Y73_03755</name>
</gene>
<keyword evidence="3" id="KW-1185">Reference proteome</keyword>
<evidence type="ECO:0000256" key="1">
    <source>
        <dbReference type="SAM" id="Phobius"/>
    </source>
</evidence>
<evidence type="ECO:0000313" key="2">
    <source>
        <dbReference type="EMBL" id="MDP5273207.1"/>
    </source>
</evidence>
<feature type="transmembrane region" description="Helical" evidence="1">
    <location>
        <begin position="12"/>
        <end position="34"/>
    </location>
</feature>
<dbReference type="Proteomes" id="UP001231941">
    <property type="component" value="Unassembled WGS sequence"/>
</dbReference>
<keyword evidence="1" id="KW-0472">Membrane</keyword>
<protein>
    <submittedName>
        <fullName evidence="2">DUF4083 family protein</fullName>
    </submittedName>
</protein>
<reference evidence="2 3" key="1">
    <citation type="submission" date="2023-08" db="EMBL/GenBank/DDBJ databases">
        <authorList>
            <person name="Park J.-S."/>
        </authorList>
    </citation>
    <scope>NUCLEOTIDE SEQUENCE [LARGE SCALE GENOMIC DNA]</scope>
    <source>
        <strain evidence="2 3">2205SS18-9</strain>
    </source>
</reference>